<protein>
    <recommendedName>
        <fullName evidence="3">Toxin-antitoxin system HicB family antitoxin</fullName>
    </recommendedName>
</protein>
<evidence type="ECO:0008006" key="3">
    <source>
        <dbReference type="Google" id="ProtNLM"/>
    </source>
</evidence>
<organism evidence="1 2">
    <name type="scientific">Hymenobacter cellulosivorans</name>
    <dbReference type="NCBI Taxonomy" id="2932249"/>
    <lineage>
        <taxon>Bacteria</taxon>
        <taxon>Pseudomonadati</taxon>
        <taxon>Bacteroidota</taxon>
        <taxon>Cytophagia</taxon>
        <taxon>Cytophagales</taxon>
        <taxon>Hymenobacteraceae</taxon>
        <taxon>Hymenobacter</taxon>
    </lineage>
</organism>
<evidence type="ECO:0000313" key="1">
    <source>
        <dbReference type="EMBL" id="UOQ53047.1"/>
    </source>
</evidence>
<keyword evidence="2" id="KW-1185">Reference proteome</keyword>
<gene>
    <name evidence="1" type="ORF">MUN80_25335</name>
</gene>
<dbReference type="Proteomes" id="UP000831785">
    <property type="component" value="Chromosome"/>
</dbReference>
<dbReference type="EMBL" id="CP095049">
    <property type="protein sequence ID" value="UOQ53047.1"/>
    <property type="molecule type" value="Genomic_DNA"/>
</dbReference>
<name>A0ABY4F8Q3_9BACT</name>
<sequence length="55" mass="6039">MELSPKPLVVKKLKELARKEGVSLNAFLIPFLNDVAEGRLVRVPHYPPAASSSPK</sequence>
<reference evidence="1 2" key="1">
    <citation type="submission" date="2022-04" db="EMBL/GenBank/DDBJ databases">
        <title>Hymenobacter sp. isolated from the air.</title>
        <authorList>
            <person name="Won M."/>
            <person name="Lee C.-M."/>
            <person name="Woen H.-Y."/>
            <person name="Kwon S.-W."/>
        </authorList>
    </citation>
    <scope>NUCLEOTIDE SEQUENCE [LARGE SCALE GENOMIC DNA]</scope>
    <source>
        <strain evidence="2">5116 S-27</strain>
    </source>
</reference>
<accession>A0ABY4F8Q3</accession>
<proteinExistence type="predicted"/>
<dbReference type="RefSeq" id="WP_244717734.1">
    <property type="nucleotide sequence ID" value="NZ_CP095049.1"/>
</dbReference>
<evidence type="ECO:0000313" key="2">
    <source>
        <dbReference type="Proteomes" id="UP000831785"/>
    </source>
</evidence>